<dbReference type="PROSITE" id="PS50113">
    <property type="entry name" value="PAC"/>
    <property type="match status" value="1"/>
</dbReference>
<protein>
    <recommendedName>
        <fullName evidence="5">PAC domain-containing protein</fullName>
    </recommendedName>
</protein>
<evidence type="ECO:0000256" key="1">
    <source>
        <dbReference type="ARBA" id="ARBA00022630"/>
    </source>
</evidence>
<feature type="compositionally biased region" description="Basic and acidic residues" evidence="4">
    <location>
        <begin position="12"/>
        <end position="26"/>
    </location>
</feature>
<name>A0ABR1TKP1_9PEZI</name>
<feature type="compositionally biased region" description="Basic and acidic residues" evidence="4">
    <location>
        <begin position="919"/>
        <end position="932"/>
    </location>
</feature>
<gene>
    <name evidence="6" type="ORF">PG996_015282</name>
</gene>
<feature type="domain" description="PAC" evidence="5">
    <location>
        <begin position="476"/>
        <end position="529"/>
    </location>
</feature>
<dbReference type="Gene3D" id="3.30.450.20">
    <property type="entry name" value="PAS domain"/>
    <property type="match status" value="1"/>
</dbReference>
<feature type="compositionally biased region" description="Low complexity" evidence="4">
    <location>
        <begin position="214"/>
        <end position="240"/>
    </location>
</feature>
<feature type="region of interest" description="Disordered" evidence="4">
    <location>
        <begin position="669"/>
        <end position="714"/>
    </location>
</feature>
<dbReference type="SUPFAM" id="SSF55785">
    <property type="entry name" value="PYP-like sensor domain (PAS domain)"/>
    <property type="match status" value="1"/>
</dbReference>
<sequence length="932" mass="103139">MSAHRRIISPLRPRDKDHGYQDEGRESSLSVRSISAFDHHPHQQPEEDEFDEEGAAIPDIPTRKSSRAQNLVDFITSPEAFKNVRKTKFKEDMNQNPHAQSLGVPQVSRPNSSSSNRDQPSSGRIANLREHPPTERAASPLTPQSPRSPRDQGSADRMSSMQDREPAERGPAIRHYASAEKLPSTRDYHTPQNRRRSVGPDDQLSVAQSTTQRSMFSGRSQMNSSSSSLFSPTSLPPLQTKGGDVDNLEPLAEEEVDPASFDLVVPAHSLGKQYSLETQSELLFSVKHLGVIFDDPVLLQRFTTYLCAYRPKSVRVLVYYLDALKALKAIQYANAVTEALTPIDGLDYTNATPAKTMNCGLKEKMRQAFETMANHDLPAYITHTYVQTVSLTIKRRIADTLPIDLRDMSEGLAEVFCLTDPSRPDNPIVFASEEFHKTTQYGMDYVLGRNCRFLQGPKTNPFSAKRIKAKLEEGKEHVETFLNYRRDGSPFMNLLMVAPLYDSRGKVRYHIGAQVDVSGLVKESAGLDSLERLVARENPELLPQHYQAQSPTRPDHKRSRHAKFSDGASVRTNANGVEKTNGGSGDHQQNGEIRDEFRELASMFTMQELRTVRESGGALHRVQQEDISSTDNVANWHKPRVLIRDDMGLDRRDSDPVLHETAAMYAAQQEQPGAAANGTSSHRRIDSGGRKPASHHSSERIYMGPDPSSPSSANIGGGRLSGVYEHYLLVRPYPSLKILFASPSLRVPGMLQSSFLSRVGGSPRLRDAIESAFADGQGVTAKVRWLSSVSSSATSRNIDDNSAPGRGRWIHATPLLGSNGAVGVWMVVLVDDEAEASHRLPRAAPPVERYVNGRHRERFAAGAGAGDYAPSEDGMSLGGSPRNRISSSSDEGIILVRGEFRRTSRSRRGGTRTGRGRRRSQEWTHFEGKGEG</sequence>
<organism evidence="6 7">
    <name type="scientific">Apiospora saccharicola</name>
    <dbReference type="NCBI Taxonomy" id="335842"/>
    <lineage>
        <taxon>Eukaryota</taxon>
        <taxon>Fungi</taxon>
        <taxon>Dikarya</taxon>
        <taxon>Ascomycota</taxon>
        <taxon>Pezizomycotina</taxon>
        <taxon>Sordariomycetes</taxon>
        <taxon>Xylariomycetidae</taxon>
        <taxon>Amphisphaeriales</taxon>
        <taxon>Apiosporaceae</taxon>
        <taxon>Apiospora</taxon>
    </lineage>
</organism>
<feature type="region of interest" description="Disordered" evidence="4">
    <location>
        <begin position="862"/>
        <end position="932"/>
    </location>
</feature>
<evidence type="ECO:0000259" key="5">
    <source>
        <dbReference type="PROSITE" id="PS50113"/>
    </source>
</evidence>
<dbReference type="PANTHER" id="PTHR47429:SF9">
    <property type="entry name" value="PAS DOMAIN-CONTAINING PROTEIN"/>
    <property type="match status" value="1"/>
</dbReference>
<evidence type="ECO:0000256" key="3">
    <source>
        <dbReference type="ARBA" id="ARBA00022991"/>
    </source>
</evidence>
<feature type="compositionally biased region" description="Basic residues" evidence="4">
    <location>
        <begin position="903"/>
        <end position="918"/>
    </location>
</feature>
<dbReference type="InterPro" id="IPR035965">
    <property type="entry name" value="PAS-like_dom_sf"/>
</dbReference>
<dbReference type="EMBL" id="JAQQWM010000009">
    <property type="protein sequence ID" value="KAK8047218.1"/>
    <property type="molecule type" value="Genomic_DNA"/>
</dbReference>
<feature type="compositionally biased region" description="Low complexity" evidence="4">
    <location>
        <begin position="104"/>
        <end position="122"/>
    </location>
</feature>
<proteinExistence type="predicted"/>
<dbReference type="PANTHER" id="PTHR47429">
    <property type="entry name" value="PROTEIN TWIN LOV 1"/>
    <property type="match status" value="1"/>
</dbReference>
<feature type="region of interest" description="Disordered" evidence="4">
    <location>
        <begin position="538"/>
        <end position="591"/>
    </location>
</feature>
<evidence type="ECO:0000256" key="4">
    <source>
        <dbReference type="SAM" id="MobiDB-lite"/>
    </source>
</evidence>
<keyword evidence="7" id="KW-1185">Reference proteome</keyword>
<keyword evidence="2" id="KW-0288">FMN</keyword>
<dbReference type="Proteomes" id="UP001446871">
    <property type="component" value="Unassembled WGS sequence"/>
</dbReference>
<keyword evidence="1" id="KW-0285">Flavoprotein</keyword>
<dbReference type="Pfam" id="PF13426">
    <property type="entry name" value="PAS_9"/>
    <property type="match status" value="1"/>
</dbReference>
<dbReference type="InterPro" id="IPR000700">
    <property type="entry name" value="PAS-assoc_C"/>
</dbReference>
<reference evidence="6 7" key="1">
    <citation type="submission" date="2023-01" db="EMBL/GenBank/DDBJ databases">
        <title>Analysis of 21 Apiospora genomes using comparative genomics revels a genus with tremendous synthesis potential of carbohydrate active enzymes and secondary metabolites.</title>
        <authorList>
            <person name="Sorensen T."/>
        </authorList>
    </citation>
    <scope>NUCLEOTIDE SEQUENCE [LARGE SCALE GENOMIC DNA]</scope>
    <source>
        <strain evidence="6 7">CBS 83171</strain>
    </source>
</reference>
<keyword evidence="3" id="KW-0157">Chromophore</keyword>
<feature type="region of interest" description="Disordered" evidence="4">
    <location>
        <begin position="1"/>
        <end position="245"/>
    </location>
</feature>
<evidence type="ECO:0000313" key="6">
    <source>
        <dbReference type="EMBL" id="KAK8047218.1"/>
    </source>
</evidence>
<dbReference type="InterPro" id="IPR000014">
    <property type="entry name" value="PAS"/>
</dbReference>
<comment type="caution">
    <text evidence="6">The sequence shown here is derived from an EMBL/GenBank/DDBJ whole genome shotgun (WGS) entry which is preliminary data.</text>
</comment>
<evidence type="ECO:0000256" key="2">
    <source>
        <dbReference type="ARBA" id="ARBA00022643"/>
    </source>
</evidence>
<evidence type="ECO:0000313" key="7">
    <source>
        <dbReference type="Proteomes" id="UP001446871"/>
    </source>
</evidence>
<accession>A0ABR1TKP1</accession>
<dbReference type="NCBIfam" id="TIGR00229">
    <property type="entry name" value="sensory_box"/>
    <property type="match status" value="1"/>
</dbReference>